<evidence type="ECO:0000256" key="11">
    <source>
        <dbReference type="ARBA" id="ARBA00022989"/>
    </source>
</evidence>
<keyword evidence="10" id="KW-0460">Magnesium</keyword>
<keyword evidence="20" id="KW-1185">Reference proteome</keyword>
<dbReference type="GO" id="GO:0006661">
    <property type="term" value="P:phosphatidylinositol biosynthetic process"/>
    <property type="evidence" value="ECO:0007669"/>
    <property type="project" value="TreeGrafter"/>
</dbReference>
<evidence type="ECO:0000256" key="18">
    <source>
        <dbReference type="SAM" id="Phobius"/>
    </source>
</evidence>
<dbReference type="GO" id="GO:0046872">
    <property type="term" value="F:metal ion binding"/>
    <property type="evidence" value="ECO:0007669"/>
    <property type="project" value="UniProtKB-KW"/>
</dbReference>
<evidence type="ECO:0000256" key="6">
    <source>
        <dbReference type="ARBA" id="ARBA00022516"/>
    </source>
</evidence>
<dbReference type="Proteomes" id="UP000054937">
    <property type="component" value="Unassembled WGS sequence"/>
</dbReference>
<keyword evidence="13 16" id="KW-0472">Membrane</keyword>
<evidence type="ECO:0000256" key="1">
    <source>
        <dbReference type="ARBA" id="ARBA00001936"/>
    </source>
</evidence>
<dbReference type="InterPro" id="IPR000462">
    <property type="entry name" value="CDP-OH_P_trans"/>
</dbReference>
<feature type="transmembrane region" description="Helical" evidence="18">
    <location>
        <begin position="109"/>
        <end position="132"/>
    </location>
</feature>
<evidence type="ECO:0000256" key="15">
    <source>
        <dbReference type="ARBA" id="ARBA00023264"/>
    </source>
</evidence>
<keyword evidence="9" id="KW-0479">Metal-binding</keyword>
<keyword evidence="14 16" id="KW-0594">Phospholipid biosynthesis</keyword>
<evidence type="ECO:0000256" key="9">
    <source>
        <dbReference type="ARBA" id="ARBA00022723"/>
    </source>
</evidence>
<dbReference type="InParanoid" id="A0A0V0R0A9"/>
<evidence type="ECO:0000313" key="19">
    <source>
        <dbReference type="EMBL" id="KRX07744.1"/>
    </source>
</evidence>
<accession>A0A0V0R0A9</accession>
<dbReference type="Gene3D" id="1.20.120.1760">
    <property type="match status" value="1"/>
</dbReference>
<dbReference type="InterPro" id="IPR043130">
    <property type="entry name" value="CDP-OH_PTrfase_TM_dom"/>
</dbReference>
<dbReference type="InterPro" id="IPR048254">
    <property type="entry name" value="CDP_ALCOHOL_P_TRANSF_CS"/>
</dbReference>
<keyword evidence="12 16" id="KW-0443">Lipid metabolism</keyword>
<dbReference type="EMBL" id="LDAU01000081">
    <property type="protein sequence ID" value="KRX07744.1"/>
    <property type="molecule type" value="Genomic_DNA"/>
</dbReference>
<evidence type="ECO:0000256" key="3">
    <source>
        <dbReference type="ARBA" id="ARBA00004141"/>
    </source>
</evidence>
<feature type="transmembrane region" description="Helical" evidence="18">
    <location>
        <begin position="200"/>
        <end position="218"/>
    </location>
</feature>
<dbReference type="PANTHER" id="PTHR15362">
    <property type="entry name" value="PHOSPHATIDYLINOSITOL SYNTHASE"/>
    <property type="match status" value="1"/>
</dbReference>
<keyword evidence="6 16" id="KW-0444">Lipid biosynthesis</keyword>
<dbReference type="PROSITE" id="PS00379">
    <property type="entry name" value="CDP_ALCOHOL_P_TRANSF"/>
    <property type="match status" value="1"/>
</dbReference>
<evidence type="ECO:0000256" key="16">
    <source>
        <dbReference type="PIRNR" id="PIRNR000848"/>
    </source>
</evidence>
<sequence length="251" mass="29621">MLNFYKIKNKIIIKQNQNKKKQKKQYKLNIQMGVRQQVYLYIPNIIDYGRVITLLMVCYYCDTMPIFTIFLYAISQGLDAIDGLAARKFDQCNEFGKVLDMVCDRASDAVFLSILSGLFPSLRFFFLVALIIDLVSHWYQTYSTQYCQEEHHKTAKSEWRIMQIYYGSKPVLFWMVFGYEAFLLNMYLKAFEHSIELPDYFKNINTMCLFITTPIFLLKNYISIIQLISSSSKIIDAEDSYKKQQKKIQAK</sequence>
<dbReference type="GO" id="GO:0003881">
    <property type="term" value="F:CDP-diacylglycerol-inositol 3-phosphatidyltransferase activity"/>
    <property type="evidence" value="ECO:0007669"/>
    <property type="project" value="UniProtKB-UniRule"/>
</dbReference>
<dbReference type="Pfam" id="PF01066">
    <property type="entry name" value="CDP-OH_P_transf"/>
    <property type="match status" value="1"/>
</dbReference>
<evidence type="ECO:0000256" key="10">
    <source>
        <dbReference type="ARBA" id="ARBA00022842"/>
    </source>
</evidence>
<evidence type="ECO:0000256" key="7">
    <source>
        <dbReference type="ARBA" id="ARBA00022679"/>
    </source>
</evidence>
<evidence type="ECO:0000256" key="8">
    <source>
        <dbReference type="ARBA" id="ARBA00022692"/>
    </source>
</evidence>
<comment type="catalytic activity">
    <reaction evidence="16">
        <text>a CDP-1,2-diacyl-sn-glycerol + myo-inositol = a 1,2-diacyl-sn-glycero-3-phospho-(1D-myo-inositol) + CMP + H(+)</text>
        <dbReference type="Rhea" id="RHEA:11580"/>
        <dbReference type="ChEBI" id="CHEBI:15378"/>
        <dbReference type="ChEBI" id="CHEBI:17268"/>
        <dbReference type="ChEBI" id="CHEBI:57880"/>
        <dbReference type="ChEBI" id="CHEBI:58332"/>
        <dbReference type="ChEBI" id="CHEBI:60377"/>
        <dbReference type="EC" id="2.7.8.11"/>
    </reaction>
</comment>
<keyword evidence="15 16" id="KW-1208">Phospholipid metabolism</keyword>
<comment type="subcellular location">
    <subcellularLocation>
        <location evidence="3">Membrane</location>
        <topology evidence="3">Multi-pass membrane protein</topology>
    </subcellularLocation>
</comment>
<gene>
    <name evidence="19" type="ORF">PPERSA_05807</name>
</gene>
<dbReference type="PIRSF" id="PIRSF000848">
    <property type="entry name" value="CDP_diag_ino_3_P"/>
    <property type="match status" value="1"/>
</dbReference>
<comment type="cofactor">
    <cofactor evidence="2">
        <name>Mg(2+)</name>
        <dbReference type="ChEBI" id="CHEBI:18420"/>
    </cofactor>
</comment>
<evidence type="ECO:0000256" key="4">
    <source>
        <dbReference type="ARBA" id="ARBA00010441"/>
    </source>
</evidence>
<dbReference type="FunCoup" id="A0A0V0R0A9">
    <property type="interactions" value="203"/>
</dbReference>
<evidence type="ECO:0000256" key="14">
    <source>
        <dbReference type="ARBA" id="ARBA00023209"/>
    </source>
</evidence>
<feature type="transmembrane region" description="Helical" evidence="18">
    <location>
        <begin position="51"/>
        <end position="74"/>
    </location>
</feature>
<name>A0A0V0R0A9_PSEPJ</name>
<evidence type="ECO:0000256" key="13">
    <source>
        <dbReference type="ARBA" id="ARBA00023136"/>
    </source>
</evidence>
<dbReference type="EC" id="2.7.8.11" evidence="5 16"/>
<comment type="similarity">
    <text evidence="4 16 17">Belongs to the CDP-alcohol phosphatidyltransferase class-I family.</text>
</comment>
<proteinExistence type="inferred from homology"/>
<organism evidence="19 20">
    <name type="scientific">Pseudocohnilembus persalinus</name>
    <name type="common">Ciliate</name>
    <dbReference type="NCBI Taxonomy" id="266149"/>
    <lineage>
        <taxon>Eukaryota</taxon>
        <taxon>Sar</taxon>
        <taxon>Alveolata</taxon>
        <taxon>Ciliophora</taxon>
        <taxon>Intramacronucleata</taxon>
        <taxon>Oligohymenophorea</taxon>
        <taxon>Scuticociliatia</taxon>
        <taxon>Philasterida</taxon>
        <taxon>Pseudocohnilembidae</taxon>
        <taxon>Pseudocohnilembus</taxon>
    </lineage>
</organism>
<protein>
    <recommendedName>
        <fullName evidence="5 16">CDP-diacylglycerol--inositol 3-phosphatidyltransferase</fullName>
        <ecNumber evidence="5 16">2.7.8.11</ecNumber>
    </recommendedName>
</protein>
<evidence type="ECO:0000256" key="5">
    <source>
        <dbReference type="ARBA" id="ARBA00013212"/>
    </source>
</evidence>
<reference evidence="19 20" key="1">
    <citation type="journal article" date="2015" name="Sci. Rep.">
        <title>Genome of the facultative scuticociliatosis pathogen Pseudocohnilembus persalinus provides insight into its virulence through horizontal gene transfer.</title>
        <authorList>
            <person name="Xiong J."/>
            <person name="Wang G."/>
            <person name="Cheng J."/>
            <person name="Tian M."/>
            <person name="Pan X."/>
            <person name="Warren A."/>
            <person name="Jiang C."/>
            <person name="Yuan D."/>
            <person name="Miao W."/>
        </authorList>
    </citation>
    <scope>NUCLEOTIDE SEQUENCE [LARGE SCALE GENOMIC DNA]</scope>
    <source>
        <strain evidence="19">36N120E</strain>
    </source>
</reference>
<dbReference type="InterPro" id="IPR014387">
    <property type="entry name" value="CDP_diag_ino_3_P_euk"/>
</dbReference>
<evidence type="ECO:0000313" key="20">
    <source>
        <dbReference type="Proteomes" id="UP000054937"/>
    </source>
</evidence>
<evidence type="ECO:0000256" key="17">
    <source>
        <dbReference type="RuleBase" id="RU003750"/>
    </source>
</evidence>
<dbReference type="AlphaFoldDB" id="A0A0V0R0A9"/>
<keyword evidence="11 18" id="KW-1133">Transmembrane helix</keyword>
<evidence type="ECO:0000256" key="2">
    <source>
        <dbReference type="ARBA" id="ARBA00001946"/>
    </source>
</evidence>
<keyword evidence="7 16" id="KW-0808">Transferase</keyword>
<dbReference type="OMA" id="AQTYSEN"/>
<dbReference type="PANTHER" id="PTHR15362:SF4">
    <property type="entry name" value="CDP-DIACYLGLYCEROL--INOSITOL 3-PHOSPHATIDYLTRANSFERASE"/>
    <property type="match status" value="1"/>
</dbReference>
<keyword evidence="8 18" id="KW-0812">Transmembrane</keyword>
<comment type="cofactor">
    <cofactor evidence="1">
        <name>Mn(2+)</name>
        <dbReference type="ChEBI" id="CHEBI:29035"/>
    </cofactor>
</comment>
<evidence type="ECO:0000256" key="12">
    <source>
        <dbReference type="ARBA" id="ARBA00023098"/>
    </source>
</evidence>
<dbReference type="OrthoDB" id="10251079at2759"/>
<dbReference type="GO" id="GO:0016020">
    <property type="term" value="C:membrane"/>
    <property type="evidence" value="ECO:0007669"/>
    <property type="project" value="UniProtKB-SubCell"/>
</dbReference>
<feature type="transmembrane region" description="Helical" evidence="18">
    <location>
        <begin position="171"/>
        <end position="188"/>
    </location>
</feature>
<comment type="caution">
    <text evidence="19">The sequence shown here is derived from an EMBL/GenBank/DDBJ whole genome shotgun (WGS) entry which is preliminary data.</text>
</comment>
<dbReference type="GO" id="GO:0005794">
    <property type="term" value="C:Golgi apparatus"/>
    <property type="evidence" value="ECO:0007669"/>
    <property type="project" value="TreeGrafter"/>
</dbReference>